<name>A0ABR9QK22_9BACI</name>
<proteinExistence type="predicted"/>
<dbReference type="RefSeq" id="WP_193536881.1">
    <property type="nucleotide sequence ID" value="NZ_JADCLJ010000020.1"/>
</dbReference>
<evidence type="ECO:0000313" key="2">
    <source>
        <dbReference type="EMBL" id="MBE4908850.1"/>
    </source>
</evidence>
<feature type="signal peptide" evidence="1">
    <location>
        <begin position="1"/>
        <end position="19"/>
    </location>
</feature>
<comment type="caution">
    <text evidence="2">The sequence shown here is derived from an EMBL/GenBank/DDBJ whole genome shotgun (WGS) entry which is preliminary data.</text>
</comment>
<gene>
    <name evidence="2" type="ORF">IMZ08_12350</name>
</gene>
<evidence type="ECO:0000313" key="3">
    <source>
        <dbReference type="Proteomes" id="UP001516662"/>
    </source>
</evidence>
<accession>A0ABR9QK22</accession>
<protein>
    <recommendedName>
        <fullName evidence="4">Lipoprotein</fullName>
    </recommendedName>
</protein>
<sequence>MKRYFIGLFILSLTLVGTACTNDKPRPETNTQVVPMEVEHSKDIPSIEVSIAQTQRSIDVKHQIKGNDVYVECVIANFTFTKGKDKNVDGEGHIELYLNGEKIDEIATAAFIIKELPSGNHTVKLELVHNDSLKYNISKEFDVSIVN</sequence>
<reference evidence="2 3" key="1">
    <citation type="submission" date="2020-10" db="EMBL/GenBank/DDBJ databases">
        <title>Bacillus sp. HD4P25, an endophyte from a halophyte.</title>
        <authorList>
            <person name="Sun J.-Q."/>
        </authorList>
    </citation>
    <scope>NUCLEOTIDE SEQUENCE [LARGE SCALE GENOMIC DNA]</scope>
    <source>
        <strain evidence="2 3">YIM 93174</strain>
    </source>
</reference>
<keyword evidence="1" id="KW-0732">Signal</keyword>
<dbReference type="PROSITE" id="PS51257">
    <property type="entry name" value="PROKAR_LIPOPROTEIN"/>
    <property type="match status" value="1"/>
</dbReference>
<evidence type="ECO:0000256" key="1">
    <source>
        <dbReference type="SAM" id="SignalP"/>
    </source>
</evidence>
<dbReference type="Proteomes" id="UP001516662">
    <property type="component" value="Unassembled WGS sequence"/>
</dbReference>
<organism evidence="2 3">
    <name type="scientific">Litchfieldia luteola</name>
    <dbReference type="NCBI Taxonomy" id="682179"/>
    <lineage>
        <taxon>Bacteria</taxon>
        <taxon>Bacillati</taxon>
        <taxon>Bacillota</taxon>
        <taxon>Bacilli</taxon>
        <taxon>Bacillales</taxon>
        <taxon>Bacillaceae</taxon>
        <taxon>Litchfieldia</taxon>
    </lineage>
</organism>
<evidence type="ECO:0008006" key="4">
    <source>
        <dbReference type="Google" id="ProtNLM"/>
    </source>
</evidence>
<dbReference type="EMBL" id="JADCLJ010000020">
    <property type="protein sequence ID" value="MBE4908850.1"/>
    <property type="molecule type" value="Genomic_DNA"/>
</dbReference>
<keyword evidence="3" id="KW-1185">Reference proteome</keyword>
<feature type="chain" id="PRO_5047288766" description="Lipoprotein" evidence="1">
    <location>
        <begin position="20"/>
        <end position="147"/>
    </location>
</feature>